<organism evidence="8 9">
    <name type="scientific">Kribbella pittospori</name>
    <dbReference type="NCBI Taxonomy" id="722689"/>
    <lineage>
        <taxon>Bacteria</taxon>
        <taxon>Bacillati</taxon>
        <taxon>Actinomycetota</taxon>
        <taxon>Actinomycetes</taxon>
        <taxon>Propionibacteriales</taxon>
        <taxon>Kribbellaceae</taxon>
        <taxon>Kribbella</taxon>
    </lineage>
</organism>
<keyword evidence="9" id="KW-1185">Reference proteome</keyword>
<evidence type="ECO:0000256" key="2">
    <source>
        <dbReference type="ARBA" id="ARBA00012338"/>
    </source>
</evidence>
<dbReference type="PRINTS" id="PR00145">
    <property type="entry name" value="ARGSUCLYASE"/>
</dbReference>
<keyword evidence="4" id="KW-0028">Amino-acid biosynthesis</keyword>
<evidence type="ECO:0000259" key="7">
    <source>
        <dbReference type="Pfam" id="PF14698"/>
    </source>
</evidence>
<reference evidence="8 9" key="1">
    <citation type="submission" date="2019-02" db="EMBL/GenBank/DDBJ databases">
        <title>Kribbella capetownensis sp. nov. and Kribbella speibonae sp. nov., isolated from soil.</title>
        <authorList>
            <person name="Curtis S.M."/>
            <person name="Norton I."/>
            <person name="Everest G.J."/>
            <person name="Meyers P.R."/>
        </authorList>
    </citation>
    <scope>NUCLEOTIDE SEQUENCE [LARGE SCALE GENOMIC DNA]</scope>
    <source>
        <strain evidence="8 9">NRRL B-24813</strain>
    </source>
</reference>
<evidence type="ECO:0000256" key="3">
    <source>
        <dbReference type="ARBA" id="ARBA00022571"/>
    </source>
</evidence>
<dbReference type="PRINTS" id="PR00149">
    <property type="entry name" value="FUMRATELYASE"/>
</dbReference>
<comment type="pathway">
    <text evidence="1">Amino-acid biosynthesis; L-arginine biosynthesis; L-arginine from L-ornithine and carbamoyl phosphate: step 3/3.</text>
</comment>
<proteinExistence type="predicted"/>
<name>A0A4R0JYB3_9ACTN</name>
<dbReference type="UniPathway" id="UPA00068">
    <property type="reaction ID" value="UER00114"/>
</dbReference>
<evidence type="ECO:0000313" key="8">
    <source>
        <dbReference type="EMBL" id="TCC50336.1"/>
    </source>
</evidence>
<dbReference type="EC" id="4.3.2.1" evidence="2"/>
<dbReference type="InterPro" id="IPR029419">
    <property type="entry name" value="Arg_succ_lyase_C"/>
</dbReference>
<dbReference type="EMBL" id="SJKB01000025">
    <property type="protein sequence ID" value="TCC50336.1"/>
    <property type="molecule type" value="Genomic_DNA"/>
</dbReference>
<accession>A0A4R0JYB3</accession>
<evidence type="ECO:0000256" key="1">
    <source>
        <dbReference type="ARBA" id="ARBA00004941"/>
    </source>
</evidence>
<dbReference type="RefSeq" id="WP_131366136.1">
    <property type="nucleotide sequence ID" value="NZ_SJKB01000025.1"/>
</dbReference>
<evidence type="ECO:0000256" key="4">
    <source>
        <dbReference type="ARBA" id="ARBA00022605"/>
    </source>
</evidence>
<dbReference type="Proteomes" id="UP000291144">
    <property type="component" value="Unassembled WGS sequence"/>
</dbReference>
<dbReference type="AlphaFoldDB" id="A0A4R0JYB3"/>
<dbReference type="InterPro" id="IPR022761">
    <property type="entry name" value="Fumarate_lyase_N"/>
</dbReference>
<dbReference type="Gene3D" id="1.10.40.30">
    <property type="entry name" value="Fumarase/aspartase (C-terminal domain)"/>
    <property type="match status" value="1"/>
</dbReference>
<dbReference type="GO" id="GO:0042450">
    <property type="term" value="P:L-arginine biosynthetic process via ornithine"/>
    <property type="evidence" value="ECO:0007669"/>
    <property type="project" value="InterPro"/>
</dbReference>
<dbReference type="PANTHER" id="PTHR43814">
    <property type="entry name" value="ARGININOSUCCINATE LYASE"/>
    <property type="match status" value="1"/>
</dbReference>
<dbReference type="PANTHER" id="PTHR43814:SF1">
    <property type="entry name" value="ARGININOSUCCINATE LYASE"/>
    <property type="match status" value="1"/>
</dbReference>
<dbReference type="InterPro" id="IPR008948">
    <property type="entry name" value="L-Aspartase-like"/>
</dbReference>
<gene>
    <name evidence="8" type="ORF">E0H73_41625</name>
</gene>
<evidence type="ECO:0000256" key="5">
    <source>
        <dbReference type="ARBA" id="ARBA00023239"/>
    </source>
</evidence>
<dbReference type="SUPFAM" id="SSF48557">
    <property type="entry name" value="L-aspartase-like"/>
    <property type="match status" value="1"/>
</dbReference>
<dbReference type="OrthoDB" id="4899737at2"/>
<evidence type="ECO:0000313" key="9">
    <source>
        <dbReference type="Proteomes" id="UP000291144"/>
    </source>
</evidence>
<dbReference type="InterPro" id="IPR000362">
    <property type="entry name" value="Fumarate_lyase_fam"/>
</dbReference>
<keyword evidence="3" id="KW-0055">Arginine biosynthesis</keyword>
<feature type="domain" description="Argininosuccinate lyase C-terminal" evidence="7">
    <location>
        <begin position="347"/>
        <end position="424"/>
    </location>
</feature>
<dbReference type="Pfam" id="PF14698">
    <property type="entry name" value="ASL_C2"/>
    <property type="match status" value="1"/>
</dbReference>
<sequence>MSTPYDEARALIFRPSEAITAFSSDLNRASLVAVHAAGLVDAVQAGRLAGAIDRVAGEQRPDVWTDYLEVEARLVELVGDDASLIHLGRSRQDMFSAVCRDVLRTALLDVMHAVNTLRNQLLALAGDHIETVIPGYTHGLQAQPTTLAHYLLAICESFGRGFTRLSESYRRANQSPLGAGALTTSRFDVDRGLLARLLGFDGVVDNSYGANHVAPTDAVLEAGSAFATLAVQATQFAQDIHAGYLSPRPWLHITHGSLTGISSMMPQKRNPSALETMRELAAVVIGRHGALFASAHNLPTGMPDPREDSLTQLAGDETRILLELTAQVVDALEVDPDLALAECRHDYATMTELADLLYAAARVPFRTGHHFASDLTDYGRARGLTPTEIGYEHAQDVYLAATGSAFPLTAEQYESALDPRHFVATRAGQGGPQFAETRRMLTTQRSQLAEDTETLDNHRSRLAGAADLLISRFQQLGSLAA</sequence>
<dbReference type="Gene3D" id="1.20.200.10">
    <property type="entry name" value="Fumarase/aspartase (Central domain)"/>
    <property type="match status" value="1"/>
</dbReference>
<dbReference type="GO" id="GO:0004056">
    <property type="term" value="F:argininosuccinate lyase activity"/>
    <property type="evidence" value="ECO:0007669"/>
    <property type="project" value="UniProtKB-EC"/>
</dbReference>
<keyword evidence="5 8" id="KW-0456">Lyase</keyword>
<dbReference type="Gene3D" id="1.10.275.10">
    <property type="entry name" value="Fumarase/aspartase (N-terminal domain)"/>
    <property type="match status" value="1"/>
</dbReference>
<comment type="caution">
    <text evidence="8">The sequence shown here is derived from an EMBL/GenBank/DDBJ whole genome shotgun (WGS) entry which is preliminary data.</text>
</comment>
<feature type="domain" description="Fumarate lyase N-terminal" evidence="6">
    <location>
        <begin position="69"/>
        <end position="286"/>
    </location>
</feature>
<dbReference type="InterPro" id="IPR024083">
    <property type="entry name" value="Fumarase/histidase_N"/>
</dbReference>
<protein>
    <recommendedName>
        <fullName evidence="2">argininosuccinate lyase</fullName>
        <ecNumber evidence="2">4.3.2.1</ecNumber>
    </recommendedName>
</protein>
<dbReference type="InterPro" id="IPR009049">
    <property type="entry name" value="Argininosuccinate_lyase"/>
</dbReference>
<dbReference type="GO" id="GO:0005829">
    <property type="term" value="C:cytosol"/>
    <property type="evidence" value="ECO:0007669"/>
    <property type="project" value="TreeGrafter"/>
</dbReference>
<dbReference type="Pfam" id="PF00206">
    <property type="entry name" value="Lyase_1"/>
    <property type="match status" value="1"/>
</dbReference>
<evidence type="ECO:0000259" key="6">
    <source>
        <dbReference type="Pfam" id="PF00206"/>
    </source>
</evidence>